<dbReference type="PROSITE" id="PS50110">
    <property type="entry name" value="RESPONSE_REGULATORY"/>
    <property type="match status" value="1"/>
</dbReference>
<dbReference type="AlphaFoldDB" id="Q0AXB3"/>
<evidence type="ECO:0000259" key="4">
    <source>
        <dbReference type="PROSITE" id="PS50110"/>
    </source>
</evidence>
<dbReference type="Proteomes" id="UP000001968">
    <property type="component" value="Chromosome"/>
</dbReference>
<dbReference type="Pfam" id="PF00072">
    <property type="entry name" value="Response_reg"/>
    <property type="match status" value="1"/>
</dbReference>
<gene>
    <name evidence="5" type="ordered locus">Swol_1333</name>
</gene>
<dbReference type="InterPro" id="IPR011006">
    <property type="entry name" value="CheY-like_superfamily"/>
</dbReference>
<evidence type="ECO:0000256" key="3">
    <source>
        <dbReference type="PROSITE-ProRule" id="PRU00169"/>
    </source>
</evidence>
<keyword evidence="3" id="KW-0597">Phosphoprotein</keyword>
<dbReference type="HOGENOM" id="CLU_000445_69_15_9"/>
<dbReference type="EMBL" id="CP000448">
    <property type="protein sequence ID" value="ABI68641.1"/>
    <property type="molecule type" value="Genomic_DNA"/>
</dbReference>
<dbReference type="PANTHER" id="PTHR43228:SF1">
    <property type="entry name" value="TWO-COMPONENT RESPONSE REGULATOR ARR22"/>
    <property type="match status" value="1"/>
</dbReference>
<dbReference type="PANTHER" id="PTHR43228">
    <property type="entry name" value="TWO-COMPONENT RESPONSE REGULATOR"/>
    <property type="match status" value="1"/>
</dbReference>
<comment type="function">
    <text evidence="2">May play the central regulatory role in sporulation. It may be an element of the effector pathway responsible for the activation of sporulation genes in response to nutritional stress. Spo0A may act in concert with spo0H (a sigma factor) to control the expression of some genes that are critical to the sporulation process.</text>
</comment>
<dbReference type="InterPro" id="IPR052048">
    <property type="entry name" value="ST_Response_Regulator"/>
</dbReference>
<dbReference type="eggNOG" id="COG4753">
    <property type="taxonomic scope" value="Bacteria"/>
</dbReference>
<proteinExistence type="predicted"/>
<dbReference type="RefSeq" id="WP_011640741.1">
    <property type="nucleotide sequence ID" value="NC_008346.1"/>
</dbReference>
<dbReference type="GO" id="GO:0000160">
    <property type="term" value="P:phosphorelay signal transduction system"/>
    <property type="evidence" value="ECO:0007669"/>
    <property type="project" value="InterPro"/>
</dbReference>
<dbReference type="InterPro" id="IPR001789">
    <property type="entry name" value="Sig_transdc_resp-reg_receiver"/>
</dbReference>
<feature type="modified residue" description="4-aspartylphosphate" evidence="3">
    <location>
        <position position="53"/>
    </location>
</feature>
<evidence type="ECO:0000256" key="1">
    <source>
        <dbReference type="ARBA" id="ARBA00018672"/>
    </source>
</evidence>
<protein>
    <recommendedName>
        <fullName evidence="1">Stage 0 sporulation protein A homolog</fullName>
    </recommendedName>
</protein>
<dbReference type="SUPFAM" id="SSF52172">
    <property type="entry name" value="CheY-like"/>
    <property type="match status" value="1"/>
</dbReference>
<feature type="domain" description="Response regulatory" evidence="4">
    <location>
        <begin position="3"/>
        <end position="117"/>
    </location>
</feature>
<dbReference type="KEGG" id="swo:Swol_1333"/>
<accession>Q0AXB3</accession>
<evidence type="ECO:0000313" key="6">
    <source>
        <dbReference type="Proteomes" id="UP000001968"/>
    </source>
</evidence>
<name>Q0AXB3_SYNWW</name>
<evidence type="ECO:0000256" key="2">
    <source>
        <dbReference type="ARBA" id="ARBA00024867"/>
    </source>
</evidence>
<organism evidence="5 6">
    <name type="scientific">Syntrophomonas wolfei subsp. wolfei (strain DSM 2245B / Goettingen)</name>
    <dbReference type="NCBI Taxonomy" id="335541"/>
    <lineage>
        <taxon>Bacteria</taxon>
        <taxon>Bacillati</taxon>
        <taxon>Bacillota</taxon>
        <taxon>Clostridia</taxon>
        <taxon>Eubacteriales</taxon>
        <taxon>Syntrophomonadaceae</taxon>
        <taxon>Syntrophomonas</taxon>
    </lineage>
</organism>
<dbReference type="STRING" id="335541.Swol_1333"/>
<evidence type="ECO:0000313" key="5">
    <source>
        <dbReference type="EMBL" id="ABI68641.1"/>
    </source>
</evidence>
<dbReference type="OrthoDB" id="9790669at2"/>
<keyword evidence="6" id="KW-1185">Reference proteome</keyword>
<reference evidence="6" key="1">
    <citation type="journal article" date="2010" name="Environ. Microbiol.">
        <title>The genome of Syntrophomonas wolfei: new insights into syntrophic metabolism and biohydrogen production.</title>
        <authorList>
            <person name="Sieber J.R."/>
            <person name="Sims D.R."/>
            <person name="Han C."/>
            <person name="Kim E."/>
            <person name="Lykidis A."/>
            <person name="Lapidus A.L."/>
            <person name="McDonnald E."/>
            <person name="Rohlin L."/>
            <person name="Culley D.E."/>
            <person name="Gunsalus R."/>
            <person name="McInerney M.J."/>
        </authorList>
    </citation>
    <scope>NUCLEOTIDE SEQUENCE [LARGE SCALE GENOMIC DNA]</scope>
    <source>
        <strain evidence="6">DSM 2245B / Goettingen</strain>
    </source>
</reference>
<dbReference type="Gene3D" id="3.40.50.2300">
    <property type="match status" value="1"/>
</dbReference>
<sequence length="117" mass="13021">MKSVLIVDDAMFMRYTLRKILEKNGFMVVAEAENGLLGVQKYGELLPDIVTMDITMPELNGIGAVQLIKQINPQAKIIMISAMGQQHLVREAILAGASNFLVKPFSEERFIEVLNSI</sequence>
<dbReference type="SMART" id="SM00448">
    <property type="entry name" value="REC"/>
    <property type="match status" value="1"/>
</dbReference>